<dbReference type="PANTHER" id="PTHR42085:SF1">
    <property type="entry name" value="F-BOX DOMAIN-CONTAINING PROTEIN"/>
    <property type="match status" value="1"/>
</dbReference>
<evidence type="ECO:0000313" key="2">
    <source>
        <dbReference type="Proteomes" id="UP000250140"/>
    </source>
</evidence>
<proteinExistence type="predicted"/>
<evidence type="ECO:0000313" key="1">
    <source>
        <dbReference type="EMBL" id="OCL15032.1"/>
    </source>
</evidence>
<evidence type="ECO:0008006" key="3">
    <source>
        <dbReference type="Google" id="ProtNLM"/>
    </source>
</evidence>
<protein>
    <recommendedName>
        <fullName evidence="3">F-box domain-containing protein</fullName>
    </recommendedName>
</protein>
<gene>
    <name evidence="1" type="ORF">AOQ84DRAFT_351223</name>
</gene>
<organism evidence="1 2">
    <name type="scientific">Glonium stellatum</name>
    <dbReference type="NCBI Taxonomy" id="574774"/>
    <lineage>
        <taxon>Eukaryota</taxon>
        <taxon>Fungi</taxon>
        <taxon>Dikarya</taxon>
        <taxon>Ascomycota</taxon>
        <taxon>Pezizomycotina</taxon>
        <taxon>Dothideomycetes</taxon>
        <taxon>Pleosporomycetidae</taxon>
        <taxon>Gloniales</taxon>
        <taxon>Gloniaceae</taxon>
        <taxon>Glonium</taxon>
    </lineage>
</organism>
<dbReference type="Proteomes" id="UP000250140">
    <property type="component" value="Unassembled WGS sequence"/>
</dbReference>
<dbReference type="PANTHER" id="PTHR42085">
    <property type="entry name" value="F-BOX DOMAIN-CONTAINING PROTEIN"/>
    <property type="match status" value="1"/>
</dbReference>
<dbReference type="OrthoDB" id="2951834at2759"/>
<reference evidence="1 2" key="1">
    <citation type="journal article" date="2016" name="Nat. Commun.">
        <title>Ectomycorrhizal ecology is imprinted in the genome of the dominant symbiotic fungus Cenococcum geophilum.</title>
        <authorList>
            <consortium name="DOE Joint Genome Institute"/>
            <person name="Peter M."/>
            <person name="Kohler A."/>
            <person name="Ohm R.A."/>
            <person name="Kuo A."/>
            <person name="Krutzmann J."/>
            <person name="Morin E."/>
            <person name="Arend M."/>
            <person name="Barry K.W."/>
            <person name="Binder M."/>
            <person name="Choi C."/>
            <person name="Clum A."/>
            <person name="Copeland A."/>
            <person name="Grisel N."/>
            <person name="Haridas S."/>
            <person name="Kipfer T."/>
            <person name="LaButti K."/>
            <person name="Lindquist E."/>
            <person name="Lipzen A."/>
            <person name="Maire R."/>
            <person name="Meier B."/>
            <person name="Mihaltcheva S."/>
            <person name="Molinier V."/>
            <person name="Murat C."/>
            <person name="Poggeler S."/>
            <person name="Quandt C.A."/>
            <person name="Sperisen C."/>
            <person name="Tritt A."/>
            <person name="Tisserant E."/>
            <person name="Crous P.W."/>
            <person name="Henrissat B."/>
            <person name="Nehls U."/>
            <person name="Egli S."/>
            <person name="Spatafora J.W."/>
            <person name="Grigoriev I.V."/>
            <person name="Martin F.M."/>
        </authorList>
    </citation>
    <scope>NUCLEOTIDE SEQUENCE [LARGE SCALE GENOMIC DNA]</scope>
    <source>
        <strain evidence="1 2">CBS 207.34</strain>
    </source>
</reference>
<keyword evidence="2" id="KW-1185">Reference proteome</keyword>
<name>A0A8E2JZP9_9PEZI</name>
<accession>A0A8E2JZP9</accession>
<dbReference type="EMBL" id="KV748494">
    <property type="protein sequence ID" value="OCL15032.1"/>
    <property type="molecule type" value="Genomic_DNA"/>
</dbReference>
<dbReference type="AlphaFoldDB" id="A0A8E2JZP9"/>
<sequence length="203" mass="23254">MVLPPLFRLPVELRYQIYAHLSAAQPICYPFRESPITSISHRPPPLALLLTCHKLSCEALDYFHSIATFRFLALGVSQNSGTALHPTALSSLRKARRVEFMLMWNLTADRIKVHPSTWPWWMMGWLDTQVNLLEEEGHELRVVVVSLRDASIEGGWELKRALLEPLDRLKGRVNFRIGEIVTVITEQDEVVEGIKAFVKELNE</sequence>
<dbReference type="InterPro" id="IPR038883">
    <property type="entry name" value="AN11006-like"/>
</dbReference>